<accession>A0A5B8Y362</accession>
<proteinExistence type="predicted"/>
<feature type="chain" id="PRO_5022894575" evidence="1">
    <location>
        <begin position="23"/>
        <end position="361"/>
    </location>
</feature>
<dbReference type="SUPFAM" id="SSF56281">
    <property type="entry name" value="Metallo-hydrolase/oxidoreductase"/>
    <property type="match status" value="1"/>
</dbReference>
<dbReference type="RefSeq" id="WP_146963468.1">
    <property type="nucleotide sequence ID" value="NZ_CP042467.1"/>
</dbReference>
<protein>
    <submittedName>
        <fullName evidence="3">MBL fold metallo-hydrolase</fullName>
    </submittedName>
</protein>
<reference evidence="3 4" key="1">
    <citation type="submission" date="2019-08" db="EMBL/GenBank/DDBJ databases">
        <authorList>
            <person name="Liang Q."/>
        </authorList>
    </citation>
    <scope>NUCLEOTIDE SEQUENCE [LARGE SCALE GENOMIC DNA]</scope>
    <source>
        <strain evidence="3 4">V1718</strain>
    </source>
</reference>
<dbReference type="EMBL" id="CP042467">
    <property type="protein sequence ID" value="QED30089.1"/>
    <property type="molecule type" value="Genomic_DNA"/>
</dbReference>
<dbReference type="SMART" id="SM00849">
    <property type="entry name" value="Lactamase_B"/>
    <property type="match status" value="1"/>
</dbReference>
<dbReference type="InterPro" id="IPR036866">
    <property type="entry name" value="RibonucZ/Hydroxyglut_hydro"/>
</dbReference>
<keyword evidence="4" id="KW-1185">Reference proteome</keyword>
<dbReference type="KEGG" id="bbae:FRD01_23200"/>
<keyword evidence="1" id="KW-0732">Signal</keyword>
<dbReference type="OrthoDB" id="9805728at2"/>
<evidence type="ECO:0000259" key="2">
    <source>
        <dbReference type="SMART" id="SM00849"/>
    </source>
</evidence>
<name>A0A5B8Y362_9DELT</name>
<dbReference type="InterPro" id="IPR001279">
    <property type="entry name" value="Metallo-B-lactamas"/>
</dbReference>
<dbReference type="Proteomes" id="UP000321595">
    <property type="component" value="Chromosome"/>
</dbReference>
<dbReference type="GO" id="GO:0008270">
    <property type="term" value="F:zinc ion binding"/>
    <property type="evidence" value="ECO:0007669"/>
    <property type="project" value="InterPro"/>
</dbReference>
<dbReference type="PANTHER" id="PTHR15032:SF4">
    <property type="entry name" value="N-ACYL-PHOSPHATIDYLETHANOLAMINE-HYDROLYZING PHOSPHOLIPASE D"/>
    <property type="match status" value="1"/>
</dbReference>
<keyword evidence="3" id="KW-0378">Hydrolase</keyword>
<dbReference type="AlphaFoldDB" id="A0A5B8Y362"/>
<dbReference type="PIRSF" id="PIRSF038896">
    <property type="entry name" value="NAPE-PLD"/>
    <property type="match status" value="1"/>
</dbReference>
<dbReference type="Gene3D" id="3.60.15.10">
    <property type="entry name" value="Ribonuclease Z/Hydroxyacylglutathione hydrolase-like"/>
    <property type="match status" value="1"/>
</dbReference>
<dbReference type="InterPro" id="IPR024884">
    <property type="entry name" value="NAPE-PLD"/>
</dbReference>
<feature type="domain" description="Metallo-beta-lactamase" evidence="2">
    <location>
        <begin position="101"/>
        <end position="308"/>
    </location>
</feature>
<feature type="signal peptide" evidence="1">
    <location>
        <begin position="1"/>
        <end position="22"/>
    </location>
</feature>
<dbReference type="GO" id="GO:0070290">
    <property type="term" value="F:N-acylphosphatidylethanolamine-specific phospholipase D activity"/>
    <property type="evidence" value="ECO:0007669"/>
    <property type="project" value="InterPro"/>
</dbReference>
<dbReference type="GO" id="GO:0005737">
    <property type="term" value="C:cytoplasm"/>
    <property type="evidence" value="ECO:0007669"/>
    <property type="project" value="TreeGrafter"/>
</dbReference>
<dbReference type="PROSITE" id="PS51257">
    <property type="entry name" value="PROKAR_LIPOPROTEIN"/>
    <property type="match status" value="1"/>
</dbReference>
<dbReference type="Pfam" id="PF12706">
    <property type="entry name" value="Lactamase_B_2"/>
    <property type="match status" value="1"/>
</dbReference>
<sequence>MFKKFFTASFALFLTACGASFGGTPDGERLERMKASEQWNDVEEKFQNVIPTGGIKPGKRWELFKAFWNKPPDPTPEDYPPTLTPEFSDIPSASLRVTWLGHSTVVVSTAGQHILLDPIFSERASPFQWIGPSRFHLPPVDIKDLPPIDAIIISHDHYDHLDMNSIKELVDTTDALFLVPLGVGAHLEERGIPANRLRELDWWDEIQIGAIKIAATPSRHFSGRGLFNRDSTLWASWTIIGPNHRVYFSGDTGYFEGFREISERYGPFDLAMFEVGAFNEAWSDVHLGPKNAIRAYEQMEADVIMPIHWGTFSLGLHGWKDPAEEFAKIAEEKGYRWVAPRPGEYVEPGVYEPKQPWWKNW</sequence>
<evidence type="ECO:0000313" key="4">
    <source>
        <dbReference type="Proteomes" id="UP000321595"/>
    </source>
</evidence>
<organism evidence="3 4">
    <name type="scientific">Microvenator marinus</name>
    <dbReference type="NCBI Taxonomy" id="2600177"/>
    <lineage>
        <taxon>Bacteria</taxon>
        <taxon>Deltaproteobacteria</taxon>
        <taxon>Bradymonadales</taxon>
        <taxon>Microvenatoraceae</taxon>
        <taxon>Microvenator</taxon>
    </lineage>
</organism>
<evidence type="ECO:0000313" key="3">
    <source>
        <dbReference type="EMBL" id="QED30089.1"/>
    </source>
</evidence>
<evidence type="ECO:0000256" key="1">
    <source>
        <dbReference type="SAM" id="SignalP"/>
    </source>
</evidence>
<gene>
    <name evidence="3" type="ORF">FRD01_23200</name>
</gene>
<dbReference type="PANTHER" id="PTHR15032">
    <property type="entry name" value="N-ACYL-PHOSPHATIDYLETHANOLAMINE-HYDROLYZING PHOSPHOLIPASE D"/>
    <property type="match status" value="1"/>
</dbReference>